<dbReference type="Pfam" id="PF13387">
    <property type="entry name" value="Lnb_N"/>
    <property type="match status" value="1"/>
</dbReference>
<accession>A0A7Z0QS56</accession>
<dbReference type="Proteomes" id="UP000589896">
    <property type="component" value="Unassembled WGS sequence"/>
</dbReference>
<evidence type="ECO:0000259" key="3">
    <source>
        <dbReference type="Pfam" id="PF25226"/>
    </source>
</evidence>
<reference evidence="4 5" key="1">
    <citation type="submission" date="2020-07" db="EMBL/GenBank/DDBJ databases">
        <title>isolation of Luteimonas sp. SJ-16.</title>
        <authorList>
            <person name="Huang X.-X."/>
            <person name="Xu L."/>
            <person name="Sun J.-Q."/>
        </authorList>
    </citation>
    <scope>NUCLEOTIDE SEQUENCE [LARGE SCALE GENOMIC DNA]</scope>
    <source>
        <strain evidence="4 5">SJ-16</strain>
    </source>
</reference>
<proteinExistence type="predicted"/>
<dbReference type="InterPro" id="IPR057166">
    <property type="entry name" value="DUF7844"/>
</dbReference>
<feature type="domain" description="Lnb N-terminal periplasmic" evidence="2">
    <location>
        <begin position="240"/>
        <end position="407"/>
    </location>
</feature>
<protein>
    <submittedName>
        <fullName evidence="4">DUF4105 domain-containing protein</fullName>
    </submittedName>
</protein>
<evidence type="ECO:0000313" key="5">
    <source>
        <dbReference type="Proteomes" id="UP000589896"/>
    </source>
</evidence>
<dbReference type="AlphaFoldDB" id="A0A7Z0QS56"/>
<feature type="domain" description="DUF7844" evidence="3">
    <location>
        <begin position="33"/>
        <end position="128"/>
    </location>
</feature>
<name>A0A7Z0QS56_9GAMM</name>
<dbReference type="EMBL" id="JACCJZ010000017">
    <property type="protein sequence ID" value="NYZ63149.1"/>
    <property type="molecule type" value="Genomic_DNA"/>
</dbReference>
<feature type="signal peptide" evidence="1">
    <location>
        <begin position="1"/>
        <end position="20"/>
    </location>
</feature>
<keyword evidence="5" id="KW-1185">Reference proteome</keyword>
<evidence type="ECO:0000259" key="2">
    <source>
        <dbReference type="Pfam" id="PF13387"/>
    </source>
</evidence>
<evidence type="ECO:0000256" key="1">
    <source>
        <dbReference type="SAM" id="SignalP"/>
    </source>
</evidence>
<sequence>MLVRVIVVLLACAAGSDAGASWRWQFDAEGRAPLDAAQQAASAQIFETAFATLPPAWRAADGLDVRVQWRDDLRDGVHGHARGDRVLLRRALLDAWIAAGPEAATASPPRRAALAAVVHELAHRYDRSPHGGLSRDGRLRDLAGWPVRPLRFGLRTRDNAMSDRSPDRYELTSPAEFVAVNLEHFLLDPEYACRRPALHAYFAAHFAWAPDAAACDPVLPFVEAESVDDTEAASSPLPGLDPARVYAVDYLLAEGNARPMSRWGHSMLRLVVCAPGRAPGPDCRYDLTHHRVLSFRAFVDDVQISSLRGLTGRYPSRLFELPLDQVVEEYTKLELRGLQSIPLGLSPDEIAALLNHAATLHWSYDGRYYFVGNNCAVETWKLLQTGVPRLADARLRSITPNGLLRNLVRSGAADPSVLDREDAVHAGFHFPSADAEYQALLDIARNAQPLPAVRAEDWLDLAPDVRAPWLATAELRDAAALLVLEQAARRREELRLRDVLKRHLLDARQTADAAPAVAALRALLAAGDGFSRPARLLDAGYGLPHAAERVVLRHEVRAGAVRLRGLRGRLEELARSALSPDAQARIASLDQNLETLGSRLRDLHRAAGGLQLE</sequence>
<evidence type="ECO:0000313" key="4">
    <source>
        <dbReference type="EMBL" id="NYZ63149.1"/>
    </source>
</evidence>
<gene>
    <name evidence="4" type="ORF">H0E82_10290</name>
</gene>
<dbReference type="InterPro" id="IPR025178">
    <property type="entry name" value="Lnb_N"/>
</dbReference>
<comment type="caution">
    <text evidence="4">The sequence shown here is derived from an EMBL/GenBank/DDBJ whole genome shotgun (WGS) entry which is preliminary data.</text>
</comment>
<feature type="domain" description="DUF7844" evidence="3">
    <location>
        <begin position="132"/>
        <end position="214"/>
    </location>
</feature>
<dbReference type="Pfam" id="PF25226">
    <property type="entry name" value="DUF7844"/>
    <property type="match status" value="2"/>
</dbReference>
<keyword evidence="1" id="KW-0732">Signal</keyword>
<organism evidence="4 5">
    <name type="scientific">Luteimonas deserti</name>
    <dbReference type="NCBI Taxonomy" id="2752306"/>
    <lineage>
        <taxon>Bacteria</taxon>
        <taxon>Pseudomonadati</taxon>
        <taxon>Pseudomonadota</taxon>
        <taxon>Gammaproteobacteria</taxon>
        <taxon>Lysobacterales</taxon>
        <taxon>Lysobacteraceae</taxon>
        <taxon>Luteimonas</taxon>
    </lineage>
</organism>
<feature type="chain" id="PRO_5031382865" evidence="1">
    <location>
        <begin position="21"/>
        <end position="613"/>
    </location>
</feature>